<reference evidence="5 6" key="2">
    <citation type="submission" date="2021-10" db="EMBL/GenBank/DDBJ databases">
        <authorList>
            <person name="Piombo E."/>
        </authorList>
    </citation>
    <scope>NUCLEOTIDE SEQUENCE [LARGE SCALE GENOMIC DNA]</scope>
</reference>
<dbReference type="SUPFAM" id="SSF53383">
    <property type="entry name" value="PLP-dependent transferases"/>
    <property type="match status" value="1"/>
</dbReference>
<evidence type="ECO:0000256" key="3">
    <source>
        <dbReference type="RuleBase" id="RU003560"/>
    </source>
</evidence>
<dbReference type="GO" id="GO:0008483">
    <property type="term" value="F:transaminase activity"/>
    <property type="evidence" value="ECO:0007669"/>
    <property type="project" value="InterPro"/>
</dbReference>
<comment type="similarity">
    <text evidence="3">Belongs to the class-III pyridoxal-phosphate-dependent aminotransferase family.</text>
</comment>
<dbReference type="InterPro" id="IPR015424">
    <property type="entry name" value="PyrdxlP-dep_Trfase"/>
</dbReference>
<accession>A0A9N9ZFW4</accession>
<dbReference type="AlphaFoldDB" id="A0A9N9ZFW4"/>
<proteinExistence type="inferred from homology"/>
<gene>
    <name evidence="5" type="ORF">CSOL1703_00016580</name>
</gene>
<reference evidence="6" key="1">
    <citation type="submission" date="2019-06" db="EMBL/GenBank/DDBJ databases">
        <authorList>
            <person name="Broberg M."/>
        </authorList>
    </citation>
    <scope>NUCLEOTIDE SEQUENCE [LARGE SCALE GENOMIC DNA]</scope>
</reference>
<comment type="caution">
    <text evidence="5">The sequence shown here is derived from an EMBL/GenBank/DDBJ whole genome shotgun (WGS) entry which is preliminary data.</text>
</comment>
<evidence type="ECO:0000256" key="1">
    <source>
        <dbReference type="ARBA" id="ARBA00001933"/>
    </source>
</evidence>
<evidence type="ECO:0000256" key="2">
    <source>
        <dbReference type="ARBA" id="ARBA00022898"/>
    </source>
</evidence>
<dbReference type="InterPro" id="IPR015421">
    <property type="entry name" value="PyrdxlP-dep_Trfase_major"/>
</dbReference>
<sequence>MAEATFMPRATLGNLSKPPTVDLTPPREVLESLDDALTLARNSYIDRLPASKKHFEEAVDFLPGGNTRSVLFNEPFPIFMAKGEGNKLWDHDQNEYLDLVGELTAGLYGHSHPIIKKTLLSTYEDVGVSFGATSTHEVALAKLLCERFPSIERVRFCNSGTEANIYALSIARHMTGKRKVIAFRGGYHGGVLSFAHGIAKNTIDKPDWVLGDYNDVQGVKGLIQNTPDAAAVIVEAMQGAGGCIPATREFLHAIQETAKKCGVVFILDEVMTSRLHPAGLQSEFALDPDLTALGKYIGGGLAFGAFGGKEHLLAAYDPRSPDSLPHSGTFNNNTLAMSCGYVGLTQIYTKDVCLKLNSLGDYFRGQLQEISQGTKMVVVGKGAVLTIHFLDNGVRPSKESDIENHNINPLKKLFWYWCISRGYWITERGMLSIVLGTTKEELDGYIEIVSSFVEAYRHLLQV</sequence>
<dbReference type="PANTHER" id="PTHR43713">
    <property type="entry name" value="GLUTAMATE-1-SEMIALDEHYDE 2,1-AMINOMUTASE"/>
    <property type="match status" value="1"/>
</dbReference>
<dbReference type="EMBL" id="CABFOC020000050">
    <property type="protein sequence ID" value="CAH0054515.1"/>
    <property type="molecule type" value="Genomic_DNA"/>
</dbReference>
<dbReference type="Proteomes" id="UP000775872">
    <property type="component" value="Unassembled WGS sequence"/>
</dbReference>
<keyword evidence="6" id="KW-1185">Reference proteome</keyword>
<keyword evidence="2 3" id="KW-0663">Pyridoxal phosphate</keyword>
<dbReference type="PANTHER" id="PTHR43713:SF3">
    <property type="entry name" value="GLUTAMATE-1-SEMIALDEHYDE 2,1-AMINOMUTASE 1, CHLOROPLASTIC-RELATED"/>
    <property type="match status" value="1"/>
</dbReference>
<evidence type="ECO:0000313" key="6">
    <source>
        <dbReference type="Proteomes" id="UP000775872"/>
    </source>
</evidence>
<feature type="region of interest" description="Disordered" evidence="4">
    <location>
        <begin position="1"/>
        <end position="23"/>
    </location>
</feature>
<name>A0A9N9ZFW4_9HYPO</name>
<dbReference type="GO" id="GO:0030170">
    <property type="term" value="F:pyridoxal phosphate binding"/>
    <property type="evidence" value="ECO:0007669"/>
    <property type="project" value="InterPro"/>
</dbReference>
<dbReference type="Pfam" id="PF00202">
    <property type="entry name" value="Aminotran_3"/>
    <property type="match status" value="1"/>
</dbReference>
<dbReference type="InterPro" id="IPR005814">
    <property type="entry name" value="Aminotrans_3"/>
</dbReference>
<dbReference type="Gene3D" id="3.90.1150.10">
    <property type="entry name" value="Aspartate Aminotransferase, domain 1"/>
    <property type="match status" value="1"/>
</dbReference>
<dbReference type="OrthoDB" id="425114at2759"/>
<evidence type="ECO:0000256" key="4">
    <source>
        <dbReference type="SAM" id="MobiDB-lite"/>
    </source>
</evidence>
<comment type="cofactor">
    <cofactor evidence="1">
        <name>pyridoxal 5'-phosphate</name>
        <dbReference type="ChEBI" id="CHEBI:597326"/>
    </cofactor>
</comment>
<protein>
    <recommendedName>
        <fullName evidence="7">Glutamate-1-semialdehyde 2,1-aminomutase</fullName>
    </recommendedName>
</protein>
<evidence type="ECO:0000313" key="5">
    <source>
        <dbReference type="EMBL" id="CAH0054515.1"/>
    </source>
</evidence>
<organism evidence="5 6">
    <name type="scientific">Clonostachys solani</name>
    <dbReference type="NCBI Taxonomy" id="160281"/>
    <lineage>
        <taxon>Eukaryota</taxon>
        <taxon>Fungi</taxon>
        <taxon>Dikarya</taxon>
        <taxon>Ascomycota</taxon>
        <taxon>Pezizomycotina</taxon>
        <taxon>Sordariomycetes</taxon>
        <taxon>Hypocreomycetidae</taxon>
        <taxon>Hypocreales</taxon>
        <taxon>Bionectriaceae</taxon>
        <taxon>Clonostachys</taxon>
    </lineage>
</organism>
<dbReference type="InterPro" id="IPR015422">
    <property type="entry name" value="PyrdxlP-dep_Trfase_small"/>
</dbReference>
<evidence type="ECO:0008006" key="7">
    <source>
        <dbReference type="Google" id="ProtNLM"/>
    </source>
</evidence>
<dbReference type="Gene3D" id="3.40.640.10">
    <property type="entry name" value="Type I PLP-dependent aspartate aminotransferase-like (Major domain)"/>
    <property type="match status" value="1"/>
</dbReference>